<accession>A0A9P5XSW2</accession>
<gene>
    <name evidence="2" type="ORF">BDZ94DRAFT_1121563</name>
</gene>
<evidence type="ECO:0000313" key="3">
    <source>
        <dbReference type="Proteomes" id="UP000807353"/>
    </source>
</evidence>
<proteinExistence type="predicted"/>
<keyword evidence="3" id="KW-1185">Reference proteome</keyword>
<name>A0A9P5XSW2_9AGAR</name>
<comment type="caution">
    <text evidence="2">The sequence shown here is derived from an EMBL/GenBank/DDBJ whole genome shotgun (WGS) entry which is preliminary data.</text>
</comment>
<organism evidence="2 3">
    <name type="scientific">Collybia nuda</name>
    <dbReference type="NCBI Taxonomy" id="64659"/>
    <lineage>
        <taxon>Eukaryota</taxon>
        <taxon>Fungi</taxon>
        <taxon>Dikarya</taxon>
        <taxon>Basidiomycota</taxon>
        <taxon>Agaricomycotina</taxon>
        <taxon>Agaricomycetes</taxon>
        <taxon>Agaricomycetidae</taxon>
        <taxon>Agaricales</taxon>
        <taxon>Tricholomatineae</taxon>
        <taxon>Clitocybaceae</taxon>
        <taxon>Collybia</taxon>
    </lineage>
</organism>
<dbReference type="EMBL" id="MU150430">
    <property type="protein sequence ID" value="KAF9456394.1"/>
    <property type="molecule type" value="Genomic_DNA"/>
</dbReference>
<dbReference type="AlphaFoldDB" id="A0A9P5XSW2"/>
<reference evidence="2" key="1">
    <citation type="submission" date="2020-11" db="EMBL/GenBank/DDBJ databases">
        <authorList>
            <consortium name="DOE Joint Genome Institute"/>
            <person name="Ahrendt S."/>
            <person name="Riley R."/>
            <person name="Andreopoulos W."/>
            <person name="Labutti K."/>
            <person name="Pangilinan J."/>
            <person name="Ruiz-Duenas F.J."/>
            <person name="Barrasa J.M."/>
            <person name="Sanchez-Garcia M."/>
            <person name="Camarero S."/>
            <person name="Miyauchi S."/>
            <person name="Serrano A."/>
            <person name="Linde D."/>
            <person name="Babiker R."/>
            <person name="Drula E."/>
            <person name="Ayuso-Fernandez I."/>
            <person name="Pacheco R."/>
            <person name="Padilla G."/>
            <person name="Ferreira P."/>
            <person name="Barriuso J."/>
            <person name="Kellner H."/>
            <person name="Castanera R."/>
            <person name="Alfaro M."/>
            <person name="Ramirez L."/>
            <person name="Pisabarro A.G."/>
            <person name="Kuo A."/>
            <person name="Tritt A."/>
            <person name="Lipzen A."/>
            <person name="He G."/>
            <person name="Yan M."/>
            <person name="Ng V."/>
            <person name="Cullen D."/>
            <person name="Martin F."/>
            <person name="Rosso M.-N."/>
            <person name="Henrissat B."/>
            <person name="Hibbett D."/>
            <person name="Martinez A.T."/>
            <person name="Grigoriev I.V."/>
        </authorList>
    </citation>
    <scope>NUCLEOTIDE SEQUENCE</scope>
    <source>
        <strain evidence="2">CBS 247.69</strain>
    </source>
</reference>
<evidence type="ECO:0000313" key="2">
    <source>
        <dbReference type="EMBL" id="KAF9456394.1"/>
    </source>
</evidence>
<dbReference type="OrthoDB" id="3054003at2759"/>
<dbReference type="Proteomes" id="UP000807353">
    <property type="component" value="Unassembled WGS sequence"/>
</dbReference>
<feature type="non-terminal residue" evidence="2">
    <location>
        <position position="1"/>
    </location>
</feature>
<feature type="region of interest" description="Disordered" evidence="1">
    <location>
        <begin position="45"/>
        <end position="64"/>
    </location>
</feature>
<feature type="non-terminal residue" evidence="2">
    <location>
        <position position="105"/>
    </location>
</feature>
<sequence length="105" mass="11544">TNNLTPLIFPEADHFDRKNFTAFKTRVLIAAKVRGAHRYLEGATHSINTTPGTETTPWPSLTPSQDEWEACDAWAMGLIVFNTKNPIGLGVRTEGTAAEAWTSLT</sequence>
<protein>
    <submittedName>
        <fullName evidence="2">Uncharacterized protein</fullName>
    </submittedName>
</protein>
<evidence type="ECO:0000256" key="1">
    <source>
        <dbReference type="SAM" id="MobiDB-lite"/>
    </source>
</evidence>